<proteinExistence type="predicted"/>
<evidence type="ECO:0000313" key="3">
    <source>
        <dbReference type="Proteomes" id="UP000307380"/>
    </source>
</evidence>
<keyword evidence="1" id="KW-0472">Membrane</keyword>
<reference evidence="2 3" key="1">
    <citation type="submission" date="2019-04" db="EMBL/GenBank/DDBJ databases">
        <authorList>
            <person name="Jiang L."/>
        </authorList>
    </citation>
    <scope>NUCLEOTIDE SEQUENCE [LARGE SCALE GENOMIC DNA]</scope>
    <source>
        <strain evidence="2 3">YIM 131861</strain>
    </source>
</reference>
<organism evidence="2 3">
    <name type="scientific">Orlajensenia flava</name>
    <dbReference type="NCBI Taxonomy" id="2565934"/>
    <lineage>
        <taxon>Bacteria</taxon>
        <taxon>Bacillati</taxon>
        <taxon>Actinomycetota</taxon>
        <taxon>Actinomycetes</taxon>
        <taxon>Micrococcales</taxon>
        <taxon>Microbacteriaceae</taxon>
        <taxon>Orlajensenia</taxon>
    </lineage>
</organism>
<dbReference type="Proteomes" id="UP000307380">
    <property type="component" value="Unassembled WGS sequence"/>
</dbReference>
<gene>
    <name evidence="2" type="ORF">E6C70_00820</name>
</gene>
<keyword evidence="1" id="KW-1133">Transmembrane helix</keyword>
<evidence type="ECO:0000256" key="1">
    <source>
        <dbReference type="SAM" id="Phobius"/>
    </source>
</evidence>
<keyword evidence="3" id="KW-1185">Reference proteome</keyword>
<dbReference type="AlphaFoldDB" id="A0A4S4FYI1"/>
<comment type="caution">
    <text evidence="2">The sequence shown here is derived from an EMBL/GenBank/DDBJ whole genome shotgun (WGS) entry which is preliminary data.</text>
</comment>
<sequence>MKTMTTRYLQRRREALEMTARAVHMPGFGLYEHCGQRLFMNSPADMAWDASDQQNRTMPKPTLEHPSDGWFIWVLAVLGLFLAGCLILNAPAWLDTIGFMLALLGLSYFVIQSRRKRRAREE</sequence>
<protein>
    <submittedName>
        <fullName evidence="2">Uncharacterized protein</fullName>
    </submittedName>
</protein>
<dbReference type="EMBL" id="SSSN01000002">
    <property type="protein sequence ID" value="THG36119.1"/>
    <property type="molecule type" value="Genomic_DNA"/>
</dbReference>
<name>A0A4S4FYI1_9MICO</name>
<evidence type="ECO:0000313" key="2">
    <source>
        <dbReference type="EMBL" id="THG36119.1"/>
    </source>
</evidence>
<feature type="transmembrane region" description="Helical" evidence="1">
    <location>
        <begin position="96"/>
        <end position="111"/>
    </location>
</feature>
<accession>A0A4S4FYI1</accession>
<keyword evidence="1" id="KW-0812">Transmembrane</keyword>
<feature type="transmembrane region" description="Helical" evidence="1">
    <location>
        <begin position="70"/>
        <end position="90"/>
    </location>
</feature>